<dbReference type="SUPFAM" id="SSF102198">
    <property type="entry name" value="Putative cyclase"/>
    <property type="match status" value="1"/>
</dbReference>
<proteinExistence type="predicted"/>
<dbReference type="Proteomes" id="UP000028702">
    <property type="component" value="Unassembled WGS sequence"/>
</dbReference>
<evidence type="ECO:0000313" key="1">
    <source>
        <dbReference type="EMBL" id="GAK46596.1"/>
    </source>
</evidence>
<dbReference type="Gene3D" id="3.50.30.50">
    <property type="entry name" value="Putative cyclase"/>
    <property type="match status" value="1"/>
</dbReference>
<keyword evidence="2" id="KW-1185">Reference proteome</keyword>
<name>A0A081BEX8_9HYPH</name>
<gene>
    <name evidence="1" type="ORF">M2A_3095</name>
</gene>
<evidence type="ECO:0000313" key="2">
    <source>
        <dbReference type="Proteomes" id="UP000028702"/>
    </source>
</evidence>
<accession>A0A081BEX8</accession>
<dbReference type="AlphaFoldDB" id="A0A081BEX8"/>
<reference evidence="1 2" key="1">
    <citation type="submission" date="2014-07" db="EMBL/GenBank/DDBJ databases">
        <title>Tepidicaulis marinum gen. nov., sp. nov., a novel marine bacterium denitrifying nitrate to nitrous oxide strictly under microaerobic conditions.</title>
        <authorList>
            <person name="Takeuchi M."/>
            <person name="Yamagishi T."/>
            <person name="Kamagata Y."/>
            <person name="Oshima K."/>
            <person name="Hattori M."/>
            <person name="Katayama T."/>
            <person name="Hanada S."/>
            <person name="Tamaki H."/>
            <person name="Marumo K."/>
            <person name="Maeda H."/>
            <person name="Nedachi M."/>
            <person name="Iwasaki W."/>
            <person name="Suwa Y."/>
            <person name="Sakata S."/>
        </authorList>
    </citation>
    <scope>NUCLEOTIDE SEQUENCE [LARGE SCALE GENOMIC DNA]</scope>
    <source>
        <strain evidence="1 2">MA2</strain>
    </source>
</reference>
<dbReference type="InterPro" id="IPR037175">
    <property type="entry name" value="KFase_sf"/>
</dbReference>
<dbReference type="STRING" id="1333998.M2A_3095"/>
<comment type="caution">
    <text evidence="1">The sequence shown here is derived from an EMBL/GenBank/DDBJ whole genome shotgun (WGS) entry which is preliminary data.</text>
</comment>
<dbReference type="EMBL" id="BBIO01000022">
    <property type="protein sequence ID" value="GAK46596.1"/>
    <property type="molecule type" value="Genomic_DNA"/>
</dbReference>
<dbReference type="InterPro" id="IPR007325">
    <property type="entry name" value="KFase/CYL"/>
</dbReference>
<dbReference type="eggNOG" id="COG1878">
    <property type="taxonomic scope" value="Bacteria"/>
</dbReference>
<sequence length="268" mass="28796">MGCLTAGLLAGMAGQGADQARAAEIDIAKAELIDLTHTYNEDTIYWPNAPTRFQHKVLSFGHTEGGWFYSAYSFCSPEHGGTHLDAPIHFHEAGESVDEVAPEKLIGPAAVIDISNKADEDPDYRLTVEDVTAFEAAHGKIEEGAIVLLRTGWSRRWPDVKAYLGDDRPGRTDALHFPSFGEAAARLLLEERGAKMIGVDTASIDYGQSKDFIVHQIAGAHNISGLENLTNLDLLPPKGAVVMALPMKIGKGSGGPVRVIVMIPEAAQ</sequence>
<organism evidence="1 2">
    <name type="scientific">Tepidicaulis marinus</name>
    <dbReference type="NCBI Taxonomy" id="1333998"/>
    <lineage>
        <taxon>Bacteria</taxon>
        <taxon>Pseudomonadati</taxon>
        <taxon>Pseudomonadota</taxon>
        <taxon>Alphaproteobacteria</taxon>
        <taxon>Hyphomicrobiales</taxon>
        <taxon>Parvibaculaceae</taxon>
        <taxon>Tepidicaulis</taxon>
    </lineage>
</organism>
<dbReference type="PANTHER" id="PTHR31118:SF12">
    <property type="entry name" value="CYCLASE-LIKE PROTEIN 2"/>
    <property type="match status" value="1"/>
</dbReference>
<dbReference type="Pfam" id="PF04199">
    <property type="entry name" value="Cyclase"/>
    <property type="match status" value="1"/>
</dbReference>
<dbReference type="PANTHER" id="PTHR31118">
    <property type="entry name" value="CYCLASE-LIKE PROTEIN 2"/>
    <property type="match status" value="1"/>
</dbReference>
<protein>
    <submittedName>
        <fullName evidence="1">Cyclase family protein</fullName>
    </submittedName>
</protein>
<dbReference type="GO" id="GO:0019441">
    <property type="term" value="P:L-tryptophan catabolic process to kynurenine"/>
    <property type="evidence" value="ECO:0007669"/>
    <property type="project" value="InterPro"/>
</dbReference>
<dbReference type="GO" id="GO:0004061">
    <property type="term" value="F:arylformamidase activity"/>
    <property type="evidence" value="ECO:0007669"/>
    <property type="project" value="InterPro"/>
</dbReference>